<dbReference type="NCBIfam" id="TIGR00860">
    <property type="entry name" value="LIC"/>
    <property type="match status" value="1"/>
</dbReference>
<dbReference type="Gene3D" id="2.70.170.10">
    <property type="entry name" value="Neurotransmitter-gated ion-channel ligand-binding domain"/>
    <property type="match status" value="1"/>
</dbReference>
<evidence type="ECO:0000256" key="6">
    <source>
        <dbReference type="ARBA" id="ARBA00022729"/>
    </source>
</evidence>
<keyword evidence="6 11" id="KW-0732">Signal</keyword>
<dbReference type="PROSITE" id="PS00236">
    <property type="entry name" value="NEUROTR_ION_CHANNEL"/>
    <property type="match status" value="1"/>
</dbReference>
<evidence type="ECO:0000313" key="15">
    <source>
        <dbReference type="Proteomes" id="UP001159405"/>
    </source>
</evidence>
<evidence type="ECO:0000256" key="5">
    <source>
        <dbReference type="ARBA" id="ARBA00022692"/>
    </source>
</evidence>
<keyword evidence="7 11" id="KW-1133">Transmembrane helix</keyword>
<dbReference type="Pfam" id="PF02932">
    <property type="entry name" value="Neur_chan_memb"/>
    <property type="match status" value="1"/>
</dbReference>
<feature type="transmembrane region" description="Helical" evidence="11">
    <location>
        <begin position="403"/>
        <end position="422"/>
    </location>
</feature>
<evidence type="ECO:0000256" key="2">
    <source>
        <dbReference type="ARBA" id="ARBA00004236"/>
    </source>
</evidence>
<dbReference type="CDD" id="cd19049">
    <property type="entry name" value="LGIC_TM_anion"/>
    <property type="match status" value="1"/>
</dbReference>
<evidence type="ECO:0000313" key="14">
    <source>
        <dbReference type="EMBL" id="CAH3114161.1"/>
    </source>
</evidence>
<keyword evidence="9 11" id="KW-0472">Membrane</keyword>
<dbReference type="InterPro" id="IPR006201">
    <property type="entry name" value="Neur_channel"/>
</dbReference>
<dbReference type="Pfam" id="PF02931">
    <property type="entry name" value="Neur_chan_LBD"/>
    <property type="match status" value="1"/>
</dbReference>
<comment type="caution">
    <text evidence="14">The sequence shown here is derived from an EMBL/GenBank/DDBJ whole genome shotgun (WGS) entry which is preliminary data.</text>
</comment>
<dbReference type="PRINTS" id="PR00253">
    <property type="entry name" value="GABAARECEPTR"/>
</dbReference>
<dbReference type="InterPro" id="IPR018000">
    <property type="entry name" value="Neurotransmitter_ion_chnl_CS"/>
</dbReference>
<evidence type="ECO:0000256" key="10">
    <source>
        <dbReference type="ARBA" id="ARBA00023303"/>
    </source>
</evidence>
<feature type="transmembrane region" description="Helical" evidence="11">
    <location>
        <begin position="249"/>
        <end position="266"/>
    </location>
</feature>
<dbReference type="PRINTS" id="PR00252">
    <property type="entry name" value="NRIONCHANNEL"/>
</dbReference>
<reference evidence="14 15" key="1">
    <citation type="submission" date="2022-05" db="EMBL/GenBank/DDBJ databases">
        <authorList>
            <consortium name="Genoscope - CEA"/>
            <person name="William W."/>
        </authorList>
    </citation>
    <scope>NUCLEOTIDE SEQUENCE [LARGE SCALE GENOMIC DNA]</scope>
</reference>
<evidence type="ECO:0000256" key="9">
    <source>
        <dbReference type="ARBA" id="ARBA00023136"/>
    </source>
</evidence>
<evidence type="ECO:0000256" key="1">
    <source>
        <dbReference type="ARBA" id="ARBA00004141"/>
    </source>
</evidence>
<name>A0ABN8NMV7_9CNID</name>
<dbReference type="InterPro" id="IPR006202">
    <property type="entry name" value="Neur_chan_lig-bd"/>
</dbReference>
<sequence>MPNPAKVVLVIIFLLFSPQSMTNAFLSDNSTQLMDDISAVITRIAKDETHRFIRPNARGPPIEVQAEVQIVYIGGFKEVDMTFTLELFFRQYWRDDRLSHNVPERQITLPGDTADRLWQPDTFFLNTKKGELHKMTTLNKVMVIQADGSVFVGTRITLTCVCAMDFRKFPMDRQVCELNFLSYSFTTDDIVYEWKEKNKTLSESVEIAQFTLKPVSTHQDVSSYVLGNYSVLGLRFVFTRRIGHYLTRVYIPAILIACMSWLSFFIDRKSVPARVALSIMTVLTITTLLIGVGQGSLPVVSYVKAVDWYLIFCYIFVFGAFAEYAIVNSIERGHKSTEHRVNSREITKPTDNNANVSSRSLQKDYAGEIFERHPIFACRPSEMKLANLKNIFKCGSLDDVAKIAFAVVFIIFNGFYWFYYLYFTA</sequence>
<keyword evidence="10 11" id="KW-0407">Ion channel</keyword>
<keyword evidence="3 11" id="KW-0813">Transport</keyword>
<feature type="chain" id="PRO_5045007084" evidence="11">
    <location>
        <begin position="25"/>
        <end position="425"/>
    </location>
</feature>
<comment type="subcellular location">
    <subcellularLocation>
        <location evidence="2">Cell membrane</location>
    </subcellularLocation>
    <subcellularLocation>
        <location evidence="1">Membrane</location>
        <topology evidence="1">Multi-pass membrane protein</topology>
    </subcellularLocation>
</comment>
<evidence type="ECO:0000256" key="3">
    <source>
        <dbReference type="ARBA" id="ARBA00022448"/>
    </source>
</evidence>
<proteinExistence type="inferred from homology"/>
<dbReference type="InterPro" id="IPR036734">
    <property type="entry name" value="Neur_chan_lig-bd_sf"/>
</dbReference>
<dbReference type="EMBL" id="CALNXK010000027">
    <property type="protein sequence ID" value="CAH3114161.1"/>
    <property type="molecule type" value="Genomic_DNA"/>
</dbReference>
<feature type="transmembrane region" description="Helical" evidence="11">
    <location>
        <begin position="275"/>
        <end position="296"/>
    </location>
</feature>
<comment type="similarity">
    <text evidence="11">Belongs to the ligand-gated ion channel (TC 1.A.9) family.</text>
</comment>
<dbReference type="SUPFAM" id="SSF90112">
    <property type="entry name" value="Neurotransmitter-gated ion-channel transmembrane pore"/>
    <property type="match status" value="1"/>
</dbReference>
<keyword evidence="5 11" id="KW-0812">Transmembrane</keyword>
<dbReference type="InterPro" id="IPR006028">
    <property type="entry name" value="GABAA/Glycine_rcpt"/>
</dbReference>
<evidence type="ECO:0000256" key="4">
    <source>
        <dbReference type="ARBA" id="ARBA00022475"/>
    </source>
</evidence>
<organism evidence="14 15">
    <name type="scientific">Porites lobata</name>
    <dbReference type="NCBI Taxonomy" id="104759"/>
    <lineage>
        <taxon>Eukaryota</taxon>
        <taxon>Metazoa</taxon>
        <taxon>Cnidaria</taxon>
        <taxon>Anthozoa</taxon>
        <taxon>Hexacorallia</taxon>
        <taxon>Scleractinia</taxon>
        <taxon>Fungiina</taxon>
        <taxon>Poritidae</taxon>
        <taxon>Porites</taxon>
    </lineage>
</organism>
<dbReference type="SUPFAM" id="SSF63712">
    <property type="entry name" value="Nicotinic receptor ligand binding domain-like"/>
    <property type="match status" value="1"/>
</dbReference>
<evidence type="ECO:0000259" key="13">
    <source>
        <dbReference type="Pfam" id="PF02932"/>
    </source>
</evidence>
<feature type="signal peptide" evidence="11">
    <location>
        <begin position="1"/>
        <end position="24"/>
    </location>
</feature>
<evidence type="ECO:0000259" key="12">
    <source>
        <dbReference type="Pfam" id="PF02931"/>
    </source>
</evidence>
<keyword evidence="4" id="KW-1003">Cell membrane</keyword>
<dbReference type="Proteomes" id="UP001159405">
    <property type="component" value="Unassembled WGS sequence"/>
</dbReference>
<dbReference type="InterPro" id="IPR036719">
    <property type="entry name" value="Neuro-gated_channel_TM_sf"/>
</dbReference>
<keyword evidence="15" id="KW-1185">Reference proteome</keyword>
<feature type="domain" description="Neurotransmitter-gated ion-channel transmembrane" evidence="13">
    <location>
        <begin position="249"/>
        <end position="345"/>
    </location>
</feature>
<evidence type="ECO:0000256" key="8">
    <source>
        <dbReference type="ARBA" id="ARBA00023065"/>
    </source>
</evidence>
<dbReference type="CDD" id="cd18990">
    <property type="entry name" value="LGIC_ECD_GABAAR"/>
    <property type="match status" value="1"/>
</dbReference>
<evidence type="ECO:0000256" key="11">
    <source>
        <dbReference type="RuleBase" id="RU000687"/>
    </source>
</evidence>
<protein>
    <submittedName>
        <fullName evidence="14">Uncharacterized protein</fullName>
    </submittedName>
</protein>
<feature type="transmembrane region" description="Helical" evidence="11">
    <location>
        <begin position="308"/>
        <end position="327"/>
    </location>
</feature>
<feature type="domain" description="Neurotransmitter-gated ion-channel ligand-binding" evidence="12">
    <location>
        <begin position="50"/>
        <end position="224"/>
    </location>
</feature>
<dbReference type="Gene3D" id="1.20.58.390">
    <property type="entry name" value="Neurotransmitter-gated ion-channel transmembrane domain"/>
    <property type="match status" value="1"/>
</dbReference>
<dbReference type="InterPro" id="IPR038050">
    <property type="entry name" value="Neuro_actylchol_rec"/>
</dbReference>
<dbReference type="PANTHER" id="PTHR18945">
    <property type="entry name" value="NEUROTRANSMITTER GATED ION CHANNEL"/>
    <property type="match status" value="1"/>
</dbReference>
<gene>
    <name evidence="14" type="ORF">PLOB_00022970</name>
</gene>
<keyword evidence="8 11" id="KW-0406">Ion transport</keyword>
<evidence type="ECO:0000256" key="7">
    <source>
        <dbReference type="ARBA" id="ARBA00022989"/>
    </source>
</evidence>
<dbReference type="InterPro" id="IPR006029">
    <property type="entry name" value="Neurotrans-gated_channel_TM"/>
</dbReference>
<accession>A0ABN8NMV7</accession>